<feature type="compositionally biased region" description="Polar residues" evidence="1">
    <location>
        <begin position="19"/>
        <end position="36"/>
    </location>
</feature>
<evidence type="ECO:0000256" key="1">
    <source>
        <dbReference type="SAM" id="MobiDB-lite"/>
    </source>
</evidence>
<name>A0A9W9MG36_9EURO</name>
<dbReference type="Proteomes" id="UP001150879">
    <property type="component" value="Unassembled WGS sequence"/>
</dbReference>
<dbReference type="AlphaFoldDB" id="A0A9W9MG36"/>
<gene>
    <name evidence="2" type="ORF">N7472_005821</name>
</gene>
<protein>
    <submittedName>
        <fullName evidence="2">Uncharacterized protein</fullName>
    </submittedName>
</protein>
<feature type="compositionally biased region" description="Basic and acidic residues" evidence="1">
    <location>
        <begin position="1"/>
        <end position="18"/>
    </location>
</feature>
<keyword evidence="3" id="KW-1185">Reference proteome</keyword>
<organism evidence="2 3">
    <name type="scientific">Penicillium cf. griseofulvum</name>
    <dbReference type="NCBI Taxonomy" id="2972120"/>
    <lineage>
        <taxon>Eukaryota</taxon>
        <taxon>Fungi</taxon>
        <taxon>Dikarya</taxon>
        <taxon>Ascomycota</taxon>
        <taxon>Pezizomycotina</taxon>
        <taxon>Eurotiomycetes</taxon>
        <taxon>Eurotiomycetidae</taxon>
        <taxon>Eurotiales</taxon>
        <taxon>Aspergillaceae</taxon>
        <taxon>Penicillium</taxon>
    </lineage>
</organism>
<dbReference type="EMBL" id="JAPQKP010000003">
    <property type="protein sequence ID" value="KAJ5200617.1"/>
    <property type="molecule type" value="Genomic_DNA"/>
</dbReference>
<sequence length="124" mass="13332">MSRRLEDINEHMDPDTTQRDFPTTQPDFVSSSTLPSNMAGMVAARHGTTHPEHSRTLCGALTNTGVVGALGGAAKLEATLQYSRLTRFSSRSCFVDCPDGYGLPQPSNLRMASCSEPLTKTPSS</sequence>
<evidence type="ECO:0000313" key="3">
    <source>
        <dbReference type="Proteomes" id="UP001150879"/>
    </source>
</evidence>
<evidence type="ECO:0000313" key="2">
    <source>
        <dbReference type="EMBL" id="KAJ5200617.1"/>
    </source>
</evidence>
<accession>A0A9W9MG36</accession>
<feature type="region of interest" description="Disordered" evidence="1">
    <location>
        <begin position="1"/>
        <end position="54"/>
    </location>
</feature>
<reference evidence="2" key="2">
    <citation type="journal article" date="2023" name="IMA Fungus">
        <title>Comparative genomic study of the Penicillium genus elucidates a diverse pangenome and 15 lateral gene transfer events.</title>
        <authorList>
            <person name="Petersen C."/>
            <person name="Sorensen T."/>
            <person name="Nielsen M.R."/>
            <person name="Sondergaard T.E."/>
            <person name="Sorensen J.L."/>
            <person name="Fitzpatrick D.A."/>
            <person name="Frisvad J.C."/>
            <person name="Nielsen K.L."/>
        </authorList>
    </citation>
    <scope>NUCLEOTIDE SEQUENCE</scope>
    <source>
        <strain evidence="2">IBT 16849</strain>
    </source>
</reference>
<reference evidence="2" key="1">
    <citation type="submission" date="2022-11" db="EMBL/GenBank/DDBJ databases">
        <authorList>
            <person name="Petersen C."/>
        </authorList>
    </citation>
    <scope>NUCLEOTIDE SEQUENCE</scope>
    <source>
        <strain evidence="2">IBT 16849</strain>
    </source>
</reference>
<comment type="caution">
    <text evidence="2">The sequence shown here is derived from an EMBL/GenBank/DDBJ whole genome shotgun (WGS) entry which is preliminary data.</text>
</comment>
<proteinExistence type="predicted"/>